<proteinExistence type="predicted"/>
<accession>A0AAE1HFJ0</accession>
<gene>
    <name evidence="3" type="ORF">KUF71_009713</name>
</gene>
<feature type="compositionally biased region" description="Acidic residues" evidence="1">
    <location>
        <begin position="41"/>
        <end position="94"/>
    </location>
</feature>
<dbReference type="InterPro" id="IPR032071">
    <property type="entry name" value="DUF4806"/>
</dbReference>
<evidence type="ECO:0000313" key="4">
    <source>
        <dbReference type="Proteomes" id="UP001219518"/>
    </source>
</evidence>
<feature type="region of interest" description="Disordered" evidence="1">
    <location>
        <begin position="834"/>
        <end position="890"/>
    </location>
</feature>
<reference evidence="3" key="1">
    <citation type="submission" date="2021-07" db="EMBL/GenBank/DDBJ databases">
        <authorList>
            <person name="Catto M.A."/>
            <person name="Jacobson A."/>
            <person name="Kennedy G."/>
            <person name="Labadie P."/>
            <person name="Hunt B.G."/>
            <person name="Srinivasan R."/>
        </authorList>
    </citation>
    <scope>NUCLEOTIDE SEQUENCE</scope>
    <source>
        <strain evidence="3">PL_HMW_Pooled</strain>
        <tissue evidence="3">Head</tissue>
    </source>
</reference>
<name>A0AAE1HFJ0_9NEOP</name>
<comment type="caution">
    <text evidence="3">The sequence shown here is derived from an EMBL/GenBank/DDBJ whole genome shotgun (WGS) entry which is preliminary data.</text>
</comment>
<organism evidence="3 4">
    <name type="scientific">Frankliniella fusca</name>
    <dbReference type="NCBI Taxonomy" id="407009"/>
    <lineage>
        <taxon>Eukaryota</taxon>
        <taxon>Metazoa</taxon>
        <taxon>Ecdysozoa</taxon>
        <taxon>Arthropoda</taxon>
        <taxon>Hexapoda</taxon>
        <taxon>Insecta</taxon>
        <taxon>Pterygota</taxon>
        <taxon>Neoptera</taxon>
        <taxon>Paraneoptera</taxon>
        <taxon>Thysanoptera</taxon>
        <taxon>Terebrantia</taxon>
        <taxon>Thripoidea</taxon>
        <taxon>Thripidae</taxon>
        <taxon>Frankliniella</taxon>
    </lineage>
</organism>
<evidence type="ECO:0000256" key="1">
    <source>
        <dbReference type="SAM" id="MobiDB-lite"/>
    </source>
</evidence>
<protein>
    <recommendedName>
        <fullName evidence="2">DUF4806 domain-containing protein</fullName>
    </recommendedName>
</protein>
<keyword evidence="4" id="KW-1185">Reference proteome</keyword>
<reference evidence="3" key="2">
    <citation type="journal article" date="2023" name="BMC Genomics">
        <title>Pest status, molecular evolution, and epigenetic factors derived from the genome assembly of Frankliniella fusca, a thysanopteran phytovirus vector.</title>
        <authorList>
            <person name="Catto M.A."/>
            <person name="Labadie P.E."/>
            <person name="Jacobson A.L."/>
            <person name="Kennedy G.G."/>
            <person name="Srinivasan R."/>
            <person name="Hunt B.G."/>
        </authorList>
    </citation>
    <scope>NUCLEOTIDE SEQUENCE</scope>
    <source>
        <strain evidence="3">PL_HMW_Pooled</strain>
    </source>
</reference>
<dbReference type="Proteomes" id="UP001219518">
    <property type="component" value="Unassembled WGS sequence"/>
</dbReference>
<sequence>MDRKIVSRRGVRAAVRDARIRVREADLVLELEQNQNVIFGESDEESDNGGDREESEGSGFSENDDNEEINFTDDEEQADAVGEEDLTEDSDGAMNEEIDEEIVCRDIEQPLHELDPDTYVLNEILDWTLTGGITMAKVEDLLRRLKPVHKNLPLTYKTLLQTPRTLEVVDCGNGSLWYHGITPQLHRILSNSYFDNHNEVKIDINIDSVPIFRNSKTNFIPILGRLVDVHDPFIIGIFCGCGSDPDDMYSFLNNFVEEVNILKESGFDYNGQNYPFSTRHYILDQKARAKVKCVKGVRGYFCCEKCTVKGFDYLNRMVLLDQNCPLRTDEDFIEMASAVMTPNLEHNDDYELDEHVWGVSPLLSCENSLVSKFRLDSMHLVYKGVFLRWLDFLWNTRNDYSLSPEEKRFISTTIGSFREYCPCDFNRKPFAIKSEKLKATELRRILLYDGLVAFRKLDQNIYKSFLLLHTAIYILCSPIFHRILNTEANSFLKDFVTYTEQLFGAEFIVYNVHSLIHLAAECEDHGPLDEFSAFPFENCLGIIKSHITSKVKPLQQIAKREMEKINNHKKCVPKPKPAVLQMPTVNNRNAQVAGQQFKKILLRGTTLSVNKADSCCITVDGFVIIVDNIINSENGPILSGKKFHSKTDLFDYPIPSSLLGTFKVSDLHERSVHISPDNVKQKCYLMPLSGEDFAYAVIEFDDKSVEAVPTIWLDEVEGELVAYWPKKMSSAKRNKAIEECETPDGSFTLHENVRILHSYNSLIIARANAQKAEDTSSLDTENEEFGRNRKRKPAKRTISSDTEDEDEPLSKRSKFPSAPLVQKSLQNKMKDKLQNQIIGSTSSKSSKKNSPKVDISGQSPLQASSISKNSSTSSTGTDLSRQSPGALSCGTSQMMISPALSFTFSPLPSSSKKKSDRKVEFSRSQSSCRRGLTFDCSGKESVIKIGQRKIDTKQLSQAEYQTIVSLQVEIRNRLDSMEKLLNYVLRALKPSQKLVIPKELPDLPLRDMENFERTEEFIADSANRAETTEFLSKYISASQSVKECTYILLRKIMTDTLASSFNWKGTGTKKGFRDCKLNSVMV</sequence>
<feature type="non-terminal residue" evidence="3">
    <location>
        <position position="1082"/>
    </location>
</feature>
<dbReference type="EMBL" id="JAHWGI010000999">
    <property type="protein sequence ID" value="KAK3920426.1"/>
    <property type="molecule type" value="Genomic_DNA"/>
</dbReference>
<feature type="compositionally biased region" description="Low complexity" evidence="1">
    <location>
        <begin position="864"/>
        <end position="877"/>
    </location>
</feature>
<feature type="region of interest" description="Disordered" evidence="1">
    <location>
        <begin position="33"/>
        <end position="94"/>
    </location>
</feature>
<dbReference type="PANTHER" id="PTHR33053">
    <property type="entry name" value="PROTEIN, PUTATIVE-RELATED"/>
    <property type="match status" value="1"/>
</dbReference>
<evidence type="ECO:0000313" key="3">
    <source>
        <dbReference type="EMBL" id="KAK3920426.1"/>
    </source>
</evidence>
<feature type="domain" description="DUF4806" evidence="2">
    <location>
        <begin position="1002"/>
        <end position="1081"/>
    </location>
</feature>
<evidence type="ECO:0000259" key="2">
    <source>
        <dbReference type="Pfam" id="PF16064"/>
    </source>
</evidence>
<dbReference type="AlphaFoldDB" id="A0AAE1HFJ0"/>
<dbReference type="Pfam" id="PF16064">
    <property type="entry name" value="DUF4806"/>
    <property type="match status" value="1"/>
</dbReference>
<feature type="region of interest" description="Disordered" evidence="1">
    <location>
        <begin position="770"/>
        <end position="820"/>
    </location>
</feature>
<feature type="compositionally biased region" description="Polar residues" evidence="1">
    <location>
        <begin position="878"/>
        <end position="890"/>
    </location>
</feature>